<dbReference type="CDD" id="cd06261">
    <property type="entry name" value="TM_PBP2"/>
    <property type="match status" value="1"/>
</dbReference>
<accession>A0A3D9I1K4</accession>
<sequence length="329" mass="37834">MKESEAVIERMPPEQAVRRGKRNDKRFWRYFRANYDLYLMCIPGLAFLIVYKFTPLLGLSLAFKDFNLFAGDNIIDSIVQSPWVGMKHFNRIFEDEAFLKVIGNTLIISLYKLVFLFPIPILVAISLNELRIRWMKRWVQTIVYLPHFLSWVIIFGLFYSLFGSYGMINKLIEALGGQSISFFSDSSWFRSLLVFTEGWKETGWNTILFLAAMTAIDPQQHEAAVVDGAGRFKRIWHITIPGIVPVIMLVLVLRLGQILNAGFEQVLVMYNPAVYDVADIIQTFVYRIGLGKMDFSLSTALGLFESVVAFILVYSSNQLSKRYLGKSIW</sequence>
<feature type="transmembrane region" description="Helical" evidence="6">
    <location>
        <begin position="106"/>
        <end position="127"/>
    </location>
</feature>
<comment type="caution">
    <text evidence="8">The sequence shown here is derived from an EMBL/GenBank/DDBJ whole genome shotgun (WGS) entry which is preliminary data.</text>
</comment>
<evidence type="ECO:0000256" key="6">
    <source>
        <dbReference type="RuleBase" id="RU363032"/>
    </source>
</evidence>
<keyword evidence="9" id="KW-1185">Reference proteome</keyword>
<feature type="transmembrane region" description="Helical" evidence="6">
    <location>
        <begin position="295"/>
        <end position="314"/>
    </location>
</feature>
<dbReference type="GO" id="GO:0055085">
    <property type="term" value="P:transmembrane transport"/>
    <property type="evidence" value="ECO:0007669"/>
    <property type="project" value="InterPro"/>
</dbReference>
<evidence type="ECO:0000313" key="9">
    <source>
        <dbReference type="Proteomes" id="UP000256977"/>
    </source>
</evidence>
<dbReference type="RefSeq" id="WP_246017024.1">
    <property type="nucleotide sequence ID" value="NZ_QRDZ01000042.1"/>
</dbReference>
<dbReference type="Pfam" id="PF00528">
    <property type="entry name" value="BPD_transp_1"/>
    <property type="match status" value="1"/>
</dbReference>
<comment type="similarity">
    <text evidence="6">Belongs to the binding-protein-dependent transport system permease family.</text>
</comment>
<keyword evidence="3 6" id="KW-0812">Transmembrane</keyword>
<evidence type="ECO:0000259" key="7">
    <source>
        <dbReference type="PROSITE" id="PS50928"/>
    </source>
</evidence>
<dbReference type="InterPro" id="IPR000515">
    <property type="entry name" value="MetI-like"/>
</dbReference>
<reference evidence="8 9" key="1">
    <citation type="submission" date="2018-07" db="EMBL/GenBank/DDBJ databases">
        <title>Genomic Encyclopedia of Type Strains, Phase III (KMG-III): the genomes of soil and plant-associated and newly described type strains.</title>
        <authorList>
            <person name="Whitman W."/>
        </authorList>
    </citation>
    <scope>NUCLEOTIDE SEQUENCE [LARGE SCALE GENOMIC DNA]</scope>
    <source>
        <strain evidence="8 9">CECT 7287</strain>
    </source>
</reference>
<feature type="transmembrane region" description="Helical" evidence="6">
    <location>
        <begin position="148"/>
        <end position="168"/>
    </location>
</feature>
<dbReference type="AlphaFoldDB" id="A0A3D9I1K4"/>
<feature type="domain" description="ABC transmembrane type-1" evidence="7">
    <location>
        <begin position="102"/>
        <end position="316"/>
    </location>
</feature>
<dbReference type="PANTHER" id="PTHR43496">
    <property type="entry name" value="PROTEIN LPLB"/>
    <property type="match status" value="1"/>
</dbReference>
<dbReference type="InterPro" id="IPR035906">
    <property type="entry name" value="MetI-like_sf"/>
</dbReference>
<keyword evidence="2 6" id="KW-0813">Transport</keyword>
<dbReference type="EMBL" id="QRDZ01000042">
    <property type="protein sequence ID" value="RED55624.1"/>
    <property type="molecule type" value="Genomic_DNA"/>
</dbReference>
<evidence type="ECO:0000256" key="2">
    <source>
        <dbReference type="ARBA" id="ARBA00022448"/>
    </source>
</evidence>
<feature type="transmembrane region" description="Helical" evidence="6">
    <location>
        <begin position="235"/>
        <end position="255"/>
    </location>
</feature>
<protein>
    <submittedName>
        <fullName evidence="8">Carbohydrate ABC transporter membrane protein 1 (CUT1 family)</fullName>
    </submittedName>
</protein>
<evidence type="ECO:0000256" key="3">
    <source>
        <dbReference type="ARBA" id="ARBA00022692"/>
    </source>
</evidence>
<keyword evidence="5 6" id="KW-0472">Membrane</keyword>
<gene>
    <name evidence="8" type="ORF">DFP98_14263</name>
</gene>
<dbReference type="SUPFAM" id="SSF161098">
    <property type="entry name" value="MetI-like"/>
    <property type="match status" value="1"/>
</dbReference>
<dbReference type="Gene3D" id="1.10.3720.10">
    <property type="entry name" value="MetI-like"/>
    <property type="match status" value="1"/>
</dbReference>
<dbReference type="GO" id="GO:0005886">
    <property type="term" value="C:plasma membrane"/>
    <property type="evidence" value="ECO:0007669"/>
    <property type="project" value="UniProtKB-SubCell"/>
</dbReference>
<evidence type="ECO:0000313" key="8">
    <source>
        <dbReference type="EMBL" id="RED55624.1"/>
    </source>
</evidence>
<feature type="transmembrane region" description="Helical" evidence="6">
    <location>
        <begin position="35"/>
        <end position="54"/>
    </location>
</feature>
<evidence type="ECO:0000256" key="1">
    <source>
        <dbReference type="ARBA" id="ARBA00004141"/>
    </source>
</evidence>
<dbReference type="Proteomes" id="UP000256977">
    <property type="component" value="Unassembled WGS sequence"/>
</dbReference>
<evidence type="ECO:0000256" key="4">
    <source>
        <dbReference type="ARBA" id="ARBA00022989"/>
    </source>
</evidence>
<dbReference type="PROSITE" id="PS50928">
    <property type="entry name" value="ABC_TM1"/>
    <property type="match status" value="1"/>
</dbReference>
<keyword evidence="4 6" id="KW-1133">Transmembrane helix</keyword>
<evidence type="ECO:0000256" key="5">
    <source>
        <dbReference type="ARBA" id="ARBA00023136"/>
    </source>
</evidence>
<comment type="subcellular location">
    <subcellularLocation>
        <location evidence="6">Cell membrane</location>
        <topology evidence="6">Multi-pass membrane protein</topology>
    </subcellularLocation>
    <subcellularLocation>
        <location evidence="1">Membrane</location>
        <topology evidence="1">Multi-pass membrane protein</topology>
    </subcellularLocation>
</comment>
<feature type="transmembrane region" description="Helical" evidence="6">
    <location>
        <begin position="267"/>
        <end position="289"/>
    </location>
</feature>
<proteinExistence type="inferred from homology"/>
<dbReference type="PANTHER" id="PTHR43496:SF1">
    <property type="entry name" value="POLYGALACTURONAN_RHAMNOGALACTURONAN TRANSPORT SYSTEM PERMEASE PROTEIN YTEP"/>
    <property type="match status" value="1"/>
</dbReference>
<organism evidence="8 9">
    <name type="scientific">Cohnella phaseoli</name>
    <dbReference type="NCBI Taxonomy" id="456490"/>
    <lineage>
        <taxon>Bacteria</taxon>
        <taxon>Bacillati</taxon>
        <taxon>Bacillota</taxon>
        <taxon>Bacilli</taxon>
        <taxon>Bacillales</taxon>
        <taxon>Paenibacillaceae</taxon>
        <taxon>Cohnella</taxon>
    </lineage>
</organism>
<name>A0A3D9I1K4_9BACL</name>